<dbReference type="Gene3D" id="4.10.280.10">
    <property type="entry name" value="Helix-loop-helix DNA-binding domain"/>
    <property type="match status" value="1"/>
</dbReference>
<dbReference type="EMBL" id="GDHC01013271">
    <property type="protein sequence ID" value="JAQ05358.1"/>
    <property type="molecule type" value="Transcribed_RNA"/>
</dbReference>
<keyword evidence="1" id="KW-0479">Metal-binding</keyword>
<dbReference type="SMART" id="SM00980">
    <property type="entry name" value="THAP"/>
    <property type="match status" value="1"/>
</dbReference>
<gene>
    <name evidence="10" type="ORF">g.86488</name>
    <name evidence="9" type="ORF">g.86493</name>
</gene>
<keyword evidence="2 5" id="KW-0863">Zinc-finger</keyword>
<organism evidence="10">
    <name type="scientific">Lygus hesperus</name>
    <name type="common">Western plant bug</name>
    <dbReference type="NCBI Taxonomy" id="30085"/>
    <lineage>
        <taxon>Eukaryota</taxon>
        <taxon>Metazoa</taxon>
        <taxon>Ecdysozoa</taxon>
        <taxon>Arthropoda</taxon>
        <taxon>Hexapoda</taxon>
        <taxon>Insecta</taxon>
        <taxon>Pterygota</taxon>
        <taxon>Neoptera</taxon>
        <taxon>Paraneoptera</taxon>
        <taxon>Hemiptera</taxon>
        <taxon>Heteroptera</taxon>
        <taxon>Panheteroptera</taxon>
        <taxon>Cimicomorpha</taxon>
        <taxon>Miridae</taxon>
        <taxon>Mirini</taxon>
        <taxon>Lygus</taxon>
    </lineage>
</organism>
<dbReference type="AlphaFoldDB" id="A0A146LAL0"/>
<dbReference type="SUPFAM" id="SSF57716">
    <property type="entry name" value="Glucocorticoid receptor-like (DNA-binding domain)"/>
    <property type="match status" value="1"/>
</dbReference>
<dbReference type="SUPFAM" id="SSF47459">
    <property type="entry name" value="HLH, helix-loop-helix DNA-binding domain"/>
    <property type="match status" value="1"/>
</dbReference>
<evidence type="ECO:0000256" key="5">
    <source>
        <dbReference type="PROSITE-ProRule" id="PRU00309"/>
    </source>
</evidence>
<name>A0A146LAL0_LYGHE</name>
<dbReference type="GO" id="GO:0046983">
    <property type="term" value="F:protein dimerization activity"/>
    <property type="evidence" value="ECO:0007669"/>
    <property type="project" value="InterPro"/>
</dbReference>
<evidence type="ECO:0000256" key="6">
    <source>
        <dbReference type="SAM" id="MobiDB-lite"/>
    </source>
</evidence>
<evidence type="ECO:0000256" key="4">
    <source>
        <dbReference type="ARBA" id="ARBA00023125"/>
    </source>
</evidence>
<dbReference type="InterPro" id="IPR011598">
    <property type="entry name" value="bHLH_dom"/>
</dbReference>
<dbReference type="Pfam" id="PF05485">
    <property type="entry name" value="THAP"/>
    <property type="match status" value="1"/>
</dbReference>
<evidence type="ECO:0000313" key="9">
    <source>
        <dbReference type="EMBL" id="JAP97371.1"/>
    </source>
</evidence>
<dbReference type="SMART" id="SM00692">
    <property type="entry name" value="DM3"/>
    <property type="match status" value="1"/>
</dbReference>
<evidence type="ECO:0000259" key="8">
    <source>
        <dbReference type="PROSITE" id="PS50950"/>
    </source>
</evidence>
<evidence type="ECO:0000313" key="10">
    <source>
        <dbReference type="EMBL" id="JAQ05358.1"/>
    </source>
</evidence>
<feature type="domain" description="BHLH" evidence="7">
    <location>
        <begin position="265"/>
        <end position="315"/>
    </location>
</feature>
<evidence type="ECO:0000256" key="3">
    <source>
        <dbReference type="ARBA" id="ARBA00022833"/>
    </source>
</evidence>
<proteinExistence type="predicted"/>
<dbReference type="InterPro" id="IPR026516">
    <property type="entry name" value="THAP1/10"/>
</dbReference>
<reference evidence="10" key="1">
    <citation type="journal article" date="2016" name="Gigascience">
        <title>De novo construction of an expanded transcriptome assembly for the western tarnished plant bug, Lygus hesperus.</title>
        <authorList>
            <person name="Tassone E.E."/>
            <person name="Geib S.M."/>
            <person name="Hall B."/>
            <person name="Fabrick J.A."/>
            <person name="Brent C.S."/>
            <person name="Hull J.J."/>
        </authorList>
    </citation>
    <scope>NUCLEOTIDE SEQUENCE</scope>
</reference>
<evidence type="ECO:0000256" key="1">
    <source>
        <dbReference type="ARBA" id="ARBA00022723"/>
    </source>
</evidence>
<evidence type="ECO:0000256" key="2">
    <source>
        <dbReference type="ARBA" id="ARBA00022771"/>
    </source>
</evidence>
<keyword evidence="3" id="KW-0862">Zinc</keyword>
<accession>A0A146LAL0</accession>
<dbReference type="InterPro" id="IPR036638">
    <property type="entry name" value="HLH_DNA-bd_sf"/>
</dbReference>
<dbReference type="PROSITE" id="PS50950">
    <property type="entry name" value="ZF_THAP"/>
    <property type="match status" value="1"/>
</dbReference>
<dbReference type="EMBL" id="GDHC01021257">
    <property type="protein sequence ID" value="JAP97371.1"/>
    <property type="molecule type" value="Transcribed_RNA"/>
</dbReference>
<dbReference type="PANTHER" id="PTHR46600">
    <property type="entry name" value="THAP DOMAIN-CONTAINING"/>
    <property type="match status" value="1"/>
</dbReference>
<feature type="domain" description="THAP-type" evidence="8">
    <location>
        <begin position="19"/>
        <end position="105"/>
    </location>
</feature>
<sequence>MESTSNIVQKTLTLKKAYVGPRCSVMNCDNTSRKRDELGLDISFHRFPRDLTLQKEWIRRCRPLNYVNILNRQVCSIHFEPQYFCKKHKPNSKSKLVDGALPTLYLPAPEEGDMEEEEEIEETDPLGFDKPQALANRTYEHDIEMVELSSEEEELEVIVEHPIPEDGGQALTSAAALAATSALQIPTKGRPPSAPPKMSGRKGRRKSSAAEKSPTKSVMLMDASMDGSMDSSSKFSDDDCDDEEIILIPNEELEYIDLQDPLEMAYYSWRNMNDKSRRATIRAYLSRLASFLPPRYPRNNKPNIMDSAMRYLDDVTKENAILAIEQEILMQRHYVLRKKRAKLDIMIRKKKKQTD</sequence>
<dbReference type="PANTHER" id="PTHR46600:SF11">
    <property type="entry name" value="THAP DOMAIN-CONTAINING PROTEIN 10"/>
    <property type="match status" value="1"/>
</dbReference>
<evidence type="ECO:0000259" key="7">
    <source>
        <dbReference type="PROSITE" id="PS50888"/>
    </source>
</evidence>
<keyword evidence="4 5" id="KW-0238">DNA-binding</keyword>
<dbReference type="GO" id="GO:0043565">
    <property type="term" value="F:sequence-specific DNA binding"/>
    <property type="evidence" value="ECO:0007669"/>
    <property type="project" value="InterPro"/>
</dbReference>
<evidence type="ECO:0008006" key="11">
    <source>
        <dbReference type="Google" id="ProtNLM"/>
    </source>
</evidence>
<dbReference type="GO" id="GO:0008270">
    <property type="term" value="F:zinc ion binding"/>
    <property type="evidence" value="ECO:0007669"/>
    <property type="project" value="UniProtKB-KW"/>
</dbReference>
<dbReference type="PROSITE" id="PS50888">
    <property type="entry name" value="BHLH"/>
    <property type="match status" value="1"/>
</dbReference>
<feature type="region of interest" description="Disordered" evidence="6">
    <location>
        <begin position="182"/>
        <end position="218"/>
    </location>
</feature>
<protein>
    <recommendedName>
        <fullName evidence="11">THAP-type domain-containing protein</fullName>
    </recommendedName>
</protein>
<dbReference type="InterPro" id="IPR006612">
    <property type="entry name" value="THAP_Znf"/>
</dbReference>